<feature type="transmembrane region" description="Helical" evidence="8">
    <location>
        <begin position="171"/>
        <end position="193"/>
    </location>
</feature>
<evidence type="ECO:0000313" key="10">
    <source>
        <dbReference type="Proteomes" id="UP000001568"/>
    </source>
</evidence>
<evidence type="ECO:0000256" key="5">
    <source>
        <dbReference type="ARBA" id="ARBA00022989"/>
    </source>
</evidence>
<dbReference type="KEGG" id="olu:OSTLU_32576"/>
<dbReference type="GO" id="GO:0005778">
    <property type="term" value="C:peroxisomal membrane"/>
    <property type="evidence" value="ECO:0007669"/>
    <property type="project" value="TreeGrafter"/>
</dbReference>
<evidence type="ECO:0000256" key="3">
    <source>
        <dbReference type="ARBA" id="ARBA00022692"/>
    </source>
</evidence>
<sequence>MDFLRDVANTVERAVTGASPRALDLPQCDVAFVSETIAEYGRILARSKDVVVRDADRATDAEVRRARFNMVWALCHSGVEDQLRRGTQMLERGASNGANAETTLEARWRVEFGDAMEVRDGHYLRSVAYYGMRDYERAREAAFAALKCDPECRQAAALREASEEALARDGLVGAGAIAAAGLAILGATAAIAANSAGGSRR</sequence>
<protein>
    <submittedName>
        <fullName evidence="9">Uncharacterized protein</fullName>
    </submittedName>
</protein>
<reference evidence="9 10" key="1">
    <citation type="journal article" date="2007" name="Proc. Natl. Acad. Sci. U.S.A.">
        <title>The tiny eukaryote Ostreococcus provides genomic insights into the paradox of plankton speciation.</title>
        <authorList>
            <person name="Palenik B."/>
            <person name="Grimwood J."/>
            <person name="Aerts A."/>
            <person name="Rouze P."/>
            <person name="Salamov A."/>
            <person name="Putnam N."/>
            <person name="Dupont C."/>
            <person name="Jorgensen R."/>
            <person name="Derelle E."/>
            <person name="Rombauts S."/>
            <person name="Zhou K."/>
            <person name="Otillar R."/>
            <person name="Merchant S.S."/>
            <person name="Podell S."/>
            <person name="Gaasterland T."/>
            <person name="Napoli C."/>
            <person name="Gendler K."/>
            <person name="Manuell A."/>
            <person name="Tai V."/>
            <person name="Vallon O."/>
            <person name="Piganeau G."/>
            <person name="Jancek S."/>
            <person name="Heijde M."/>
            <person name="Jabbari K."/>
            <person name="Bowler C."/>
            <person name="Lohr M."/>
            <person name="Robbens S."/>
            <person name="Werner G."/>
            <person name="Dubchak I."/>
            <person name="Pazour G.J."/>
            <person name="Ren Q."/>
            <person name="Paulsen I."/>
            <person name="Delwiche C."/>
            <person name="Schmutz J."/>
            <person name="Rokhsar D."/>
            <person name="Van de Peer Y."/>
            <person name="Moreau H."/>
            <person name="Grigoriev I.V."/>
        </authorList>
    </citation>
    <scope>NUCLEOTIDE SEQUENCE [LARGE SCALE GENOMIC DNA]</scope>
    <source>
        <strain evidence="9 10">CCE9901</strain>
    </source>
</reference>
<dbReference type="Pfam" id="PF14853">
    <property type="entry name" value="Fis1_TPR_C"/>
    <property type="match status" value="1"/>
</dbReference>
<accession>A4S008</accession>
<dbReference type="GO" id="GO:0000266">
    <property type="term" value="P:mitochondrial fission"/>
    <property type="evidence" value="ECO:0007669"/>
    <property type="project" value="InterPro"/>
</dbReference>
<dbReference type="SUPFAM" id="SSF48452">
    <property type="entry name" value="TPR-like"/>
    <property type="match status" value="1"/>
</dbReference>
<keyword evidence="5 8" id="KW-1133">Transmembrane helix</keyword>
<dbReference type="Pfam" id="PF14852">
    <property type="entry name" value="Fis1_TPR_N"/>
    <property type="match status" value="1"/>
</dbReference>
<dbReference type="AlphaFoldDB" id="A4S008"/>
<dbReference type="EMBL" id="CP000587">
    <property type="protein sequence ID" value="ABO96955.1"/>
    <property type="molecule type" value="Genomic_DNA"/>
</dbReference>
<keyword evidence="4" id="KW-1000">Mitochondrion outer membrane</keyword>
<evidence type="ECO:0000256" key="8">
    <source>
        <dbReference type="SAM" id="Phobius"/>
    </source>
</evidence>
<keyword evidence="7 8" id="KW-0472">Membrane</keyword>
<dbReference type="Proteomes" id="UP000001568">
    <property type="component" value="Chromosome 7"/>
</dbReference>
<dbReference type="GO" id="GO:0016559">
    <property type="term" value="P:peroxisome fission"/>
    <property type="evidence" value="ECO:0007669"/>
    <property type="project" value="TreeGrafter"/>
</dbReference>
<dbReference type="InterPro" id="IPR028061">
    <property type="entry name" value="Fis1_TPR_C"/>
</dbReference>
<dbReference type="Gramene" id="ABO96955">
    <property type="protein sequence ID" value="ABO96955"/>
    <property type="gene ID" value="OSTLU_32576"/>
</dbReference>
<dbReference type="HOGENOM" id="CLU_1429824_0_0_1"/>
<evidence type="ECO:0000256" key="7">
    <source>
        <dbReference type="ARBA" id="ARBA00023136"/>
    </source>
</evidence>
<evidence type="ECO:0000256" key="1">
    <source>
        <dbReference type="ARBA" id="ARBA00004572"/>
    </source>
</evidence>
<name>A4S008_OSTLU</name>
<dbReference type="OMA" id="ARFTATW"/>
<evidence type="ECO:0000313" key="9">
    <source>
        <dbReference type="EMBL" id="ABO96955.1"/>
    </source>
</evidence>
<evidence type="ECO:0000256" key="4">
    <source>
        <dbReference type="ARBA" id="ARBA00022787"/>
    </source>
</evidence>
<evidence type="ECO:0000256" key="6">
    <source>
        <dbReference type="ARBA" id="ARBA00023128"/>
    </source>
</evidence>
<dbReference type="eggNOG" id="KOG3364">
    <property type="taxonomic scope" value="Eukaryota"/>
</dbReference>
<dbReference type="RefSeq" id="XP_001418662.1">
    <property type="nucleotide sequence ID" value="XM_001418625.1"/>
</dbReference>
<dbReference type="GeneID" id="5002632"/>
<dbReference type="InterPro" id="IPR011990">
    <property type="entry name" value="TPR-like_helical_dom_sf"/>
</dbReference>
<gene>
    <name evidence="9" type="ORF">OSTLU_32576</name>
</gene>
<keyword evidence="3 8" id="KW-0812">Transmembrane</keyword>
<comment type="subcellular location">
    <subcellularLocation>
        <location evidence="1">Mitochondrion outer membrane</location>
        <topology evidence="1">Single-pass membrane protein</topology>
    </subcellularLocation>
</comment>
<dbReference type="OrthoDB" id="10538479at2759"/>
<keyword evidence="10" id="KW-1185">Reference proteome</keyword>
<organism evidence="9 10">
    <name type="scientific">Ostreococcus lucimarinus (strain CCE9901)</name>
    <dbReference type="NCBI Taxonomy" id="436017"/>
    <lineage>
        <taxon>Eukaryota</taxon>
        <taxon>Viridiplantae</taxon>
        <taxon>Chlorophyta</taxon>
        <taxon>Mamiellophyceae</taxon>
        <taxon>Mamiellales</taxon>
        <taxon>Bathycoccaceae</taxon>
        <taxon>Ostreococcus</taxon>
    </lineage>
</organism>
<proteinExistence type="inferred from homology"/>
<dbReference type="Gene3D" id="1.25.40.10">
    <property type="entry name" value="Tetratricopeptide repeat domain"/>
    <property type="match status" value="1"/>
</dbReference>
<dbReference type="GO" id="GO:0005741">
    <property type="term" value="C:mitochondrial outer membrane"/>
    <property type="evidence" value="ECO:0007669"/>
    <property type="project" value="UniProtKB-SubCell"/>
</dbReference>
<keyword evidence="6" id="KW-0496">Mitochondrion</keyword>
<dbReference type="PANTHER" id="PTHR13247:SF0">
    <property type="entry name" value="MITOCHONDRIAL FISSION 1 PROTEIN"/>
    <property type="match status" value="1"/>
</dbReference>
<dbReference type="InterPro" id="IPR016543">
    <property type="entry name" value="Fis1"/>
</dbReference>
<comment type="similarity">
    <text evidence="2">Belongs to the FIS1 family.</text>
</comment>
<evidence type="ECO:0000256" key="2">
    <source>
        <dbReference type="ARBA" id="ARBA00008937"/>
    </source>
</evidence>
<dbReference type="InterPro" id="IPR028058">
    <property type="entry name" value="Fis1_TPR_N"/>
</dbReference>
<dbReference type="GO" id="GO:0000422">
    <property type="term" value="P:autophagy of mitochondrion"/>
    <property type="evidence" value="ECO:0007669"/>
    <property type="project" value="TreeGrafter"/>
</dbReference>
<dbReference type="PANTHER" id="PTHR13247">
    <property type="entry name" value="TETRATRICOPEPTIDE REPEAT PROTEIN 11 TPR REPEAT PROTEIN 11"/>
    <property type="match status" value="1"/>
</dbReference>
<dbReference type="STRING" id="436017.A4S008"/>